<organism evidence="20 21">
    <name type="scientific">Candidatus Gottesmanbacteria bacterium RIFCSPHIGHO2_01_FULL_47_48</name>
    <dbReference type="NCBI Taxonomy" id="1798381"/>
    <lineage>
        <taxon>Bacteria</taxon>
        <taxon>Candidatus Gottesmaniibacteriota</taxon>
    </lineage>
</organism>
<keyword evidence="6" id="KW-0645">Protease</keyword>
<protein>
    <submittedName>
        <fullName evidence="20">Uncharacterized protein</fullName>
    </submittedName>
</protein>
<keyword evidence="11" id="KW-0573">Peptidoglycan synthesis</keyword>
<dbReference type="InterPro" id="IPR001460">
    <property type="entry name" value="PCN-bd_Tpept"/>
</dbReference>
<dbReference type="GO" id="GO:0005886">
    <property type="term" value="C:plasma membrane"/>
    <property type="evidence" value="ECO:0007669"/>
    <property type="project" value="UniProtKB-SubCell"/>
</dbReference>
<keyword evidence="8" id="KW-0808">Transferase</keyword>
<keyword evidence="9" id="KW-0378">Hydrolase</keyword>
<dbReference type="InterPro" id="IPR050396">
    <property type="entry name" value="Glycosyltr_51/Transpeptidase"/>
</dbReference>
<evidence type="ECO:0000256" key="16">
    <source>
        <dbReference type="ARBA" id="ARBA00049902"/>
    </source>
</evidence>
<feature type="transmembrane region" description="Helical" evidence="17">
    <location>
        <begin position="175"/>
        <end position="198"/>
    </location>
</feature>
<comment type="caution">
    <text evidence="20">The sequence shown here is derived from an EMBL/GenBank/DDBJ whole genome shotgun (WGS) entry which is preliminary data.</text>
</comment>
<evidence type="ECO:0000256" key="2">
    <source>
        <dbReference type="ARBA" id="ARBA00007090"/>
    </source>
</evidence>
<keyword evidence="5" id="KW-0121">Carboxypeptidase</keyword>
<keyword evidence="17" id="KW-1133">Transmembrane helix</keyword>
<evidence type="ECO:0000313" key="21">
    <source>
        <dbReference type="Proteomes" id="UP000177871"/>
    </source>
</evidence>
<keyword evidence="4" id="KW-1003">Cell membrane</keyword>
<dbReference type="GO" id="GO:0008360">
    <property type="term" value="P:regulation of cell shape"/>
    <property type="evidence" value="ECO:0007669"/>
    <property type="project" value="UniProtKB-KW"/>
</dbReference>
<comment type="catalytic activity">
    <reaction evidence="15">
        <text>Preferential cleavage: (Ac)2-L-Lys-D-Ala-|-D-Ala. Also transpeptidation of peptidyl-alanyl moieties that are N-acyl substituents of D-alanine.</text>
        <dbReference type="EC" id="3.4.16.4"/>
    </reaction>
</comment>
<dbReference type="GO" id="GO:0009002">
    <property type="term" value="F:serine-type D-Ala-D-Ala carboxypeptidase activity"/>
    <property type="evidence" value="ECO:0007669"/>
    <property type="project" value="UniProtKB-EC"/>
</dbReference>
<dbReference type="Gene3D" id="1.10.3810.10">
    <property type="entry name" value="Biosynthetic peptidoglycan transglycosylase-like"/>
    <property type="match status" value="1"/>
</dbReference>
<evidence type="ECO:0000256" key="9">
    <source>
        <dbReference type="ARBA" id="ARBA00022801"/>
    </source>
</evidence>
<dbReference type="FunFam" id="1.10.3810.10:FF:000001">
    <property type="entry name" value="Penicillin-binding protein 1A"/>
    <property type="match status" value="1"/>
</dbReference>
<keyword evidence="14" id="KW-0961">Cell wall biogenesis/degradation</keyword>
<evidence type="ECO:0000256" key="8">
    <source>
        <dbReference type="ARBA" id="ARBA00022679"/>
    </source>
</evidence>
<evidence type="ECO:0000256" key="10">
    <source>
        <dbReference type="ARBA" id="ARBA00022960"/>
    </source>
</evidence>
<evidence type="ECO:0000256" key="12">
    <source>
        <dbReference type="ARBA" id="ARBA00023136"/>
    </source>
</evidence>
<feature type="domain" description="Glycosyl transferase family 51" evidence="19">
    <location>
        <begin position="223"/>
        <end position="397"/>
    </location>
</feature>
<feature type="transmembrane region" description="Helical" evidence="17">
    <location>
        <begin position="39"/>
        <end position="62"/>
    </location>
</feature>
<keyword evidence="12 17" id="KW-0472">Membrane</keyword>
<reference evidence="20 21" key="1">
    <citation type="journal article" date="2016" name="Nat. Commun.">
        <title>Thousands of microbial genomes shed light on interconnected biogeochemical processes in an aquifer system.</title>
        <authorList>
            <person name="Anantharaman K."/>
            <person name="Brown C.T."/>
            <person name="Hug L.A."/>
            <person name="Sharon I."/>
            <person name="Castelle C.J."/>
            <person name="Probst A.J."/>
            <person name="Thomas B.C."/>
            <person name="Singh A."/>
            <person name="Wilkins M.J."/>
            <person name="Karaoz U."/>
            <person name="Brodie E.L."/>
            <person name="Williams K.H."/>
            <person name="Hubbard S.S."/>
            <person name="Banfield J.F."/>
        </authorList>
    </citation>
    <scope>NUCLEOTIDE SEQUENCE [LARGE SCALE GENOMIC DNA]</scope>
</reference>
<dbReference type="InterPro" id="IPR023346">
    <property type="entry name" value="Lysozyme-like_dom_sf"/>
</dbReference>
<dbReference type="Pfam" id="PF00905">
    <property type="entry name" value="Transpeptidase"/>
    <property type="match status" value="1"/>
</dbReference>
<name>A0A1F6A1A6_9BACT</name>
<accession>A0A1F6A1A6</accession>
<dbReference type="GO" id="GO:0008955">
    <property type="term" value="F:peptidoglycan glycosyltransferase activity"/>
    <property type="evidence" value="ECO:0007669"/>
    <property type="project" value="UniProtKB-EC"/>
</dbReference>
<evidence type="ECO:0000256" key="1">
    <source>
        <dbReference type="ARBA" id="ARBA00004236"/>
    </source>
</evidence>
<evidence type="ECO:0000256" key="6">
    <source>
        <dbReference type="ARBA" id="ARBA00022670"/>
    </source>
</evidence>
<dbReference type="SUPFAM" id="SSF56601">
    <property type="entry name" value="beta-lactamase/transpeptidase-like"/>
    <property type="match status" value="1"/>
</dbReference>
<evidence type="ECO:0000256" key="3">
    <source>
        <dbReference type="ARBA" id="ARBA00007739"/>
    </source>
</evidence>
<dbReference type="PANTHER" id="PTHR32282">
    <property type="entry name" value="BINDING PROTEIN TRANSPEPTIDASE, PUTATIVE-RELATED"/>
    <property type="match status" value="1"/>
</dbReference>
<dbReference type="GO" id="GO:0009252">
    <property type="term" value="P:peptidoglycan biosynthetic process"/>
    <property type="evidence" value="ECO:0007669"/>
    <property type="project" value="UniProtKB-KW"/>
</dbReference>
<dbReference type="STRING" id="1798381.A2721_01500"/>
<comment type="similarity">
    <text evidence="3">In the N-terminal section; belongs to the glycosyltransferase 51 family.</text>
</comment>
<proteinExistence type="inferred from homology"/>
<evidence type="ECO:0000256" key="14">
    <source>
        <dbReference type="ARBA" id="ARBA00023316"/>
    </source>
</evidence>
<dbReference type="GO" id="GO:0008658">
    <property type="term" value="F:penicillin binding"/>
    <property type="evidence" value="ECO:0007669"/>
    <property type="project" value="InterPro"/>
</dbReference>
<feature type="domain" description="Penicillin-binding protein transpeptidase" evidence="18">
    <location>
        <begin position="484"/>
        <end position="785"/>
    </location>
</feature>
<dbReference type="GO" id="GO:0071555">
    <property type="term" value="P:cell wall organization"/>
    <property type="evidence" value="ECO:0007669"/>
    <property type="project" value="UniProtKB-KW"/>
</dbReference>
<feature type="transmembrane region" description="Helical" evidence="17">
    <location>
        <begin position="68"/>
        <end position="95"/>
    </location>
</feature>
<dbReference type="InterPro" id="IPR012338">
    <property type="entry name" value="Beta-lactam/transpept-like"/>
</dbReference>
<dbReference type="SUPFAM" id="SSF53955">
    <property type="entry name" value="Lysozyme-like"/>
    <property type="match status" value="1"/>
</dbReference>
<gene>
    <name evidence="20" type="ORF">A2721_01500</name>
</gene>
<dbReference type="PANTHER" id="PTHR32282:SF11">
    <property type="entry name" value="PENICILLIN-BINDING PROTEIN 1B"/>
    <property type="match status" value="1"/>
</dbReference>
<evidence type="ECO:0000256" key="13">
    <source>
        <dbReference type="ARBA" id="ARBA00023268"/>
    </source>
</evidence>
<dbReference type="GO" id="GO:0030288">
    <property type="term" value="C:outer membrane-bounded periplasmic space"/>
    <property type="evidence" value="ECO:0007669"/>
    <property type="project" value="TreeGrafter"/>
</dbReference>
<evidence type="ECO:0000313" key="20">
    <source>
        <dbReference type="EMBL" id="OGG18443.1"/>
    </source>
</evidence>
<evidence type="ECO:0000259" key="19">
    <source>
        <dbReference type="Pfam" id="PF00912"/>
    </source>
</evidence>
<dbReference type="GO" id="GO:0006508">
    <property type="term" value="P:proteolysis"/>
    <property type="evidence" value="ECO:0007669"/>
    <property type="project" value="UniProtKB-KW"/>
</dbReference>
<dbReference type="Pfam" id="PF00912">
    <property type="entry name" value="Transgly"/>
    <property type="match status" value="1"/>
</dbReference>
<keyword evidence="13" id="KW-0511">Multifunctional enzyme</keyword>
<dbReference type="InterPro" id="IPR001264">
    <property type="entry name" value="Glyco_trans_51"/>
</dbReference>
<comment type="similarity">
    <text evidence="2">In the C-terminal section; belongs to the transpeptidase family.</text>
</comment>
<comment type="catalytic activity">
    <reaction evidence="16">
        <text>[GlcNAc-(1-&gt;4)-Mur2Ac(oyl-L-Ala-gamma-D-Glu-L-Lys-D-Ala-D-Ala)](n)-di-trans,octa-cis-undecaprenyl diphosphate + beta-D-GlcNAc-(1-&gt;4)-Mur2Ac(oyl-L-Ala-gamma-D-Glu-L-Lys-D-Ala-D-Ala)-di-trans,octa-cis-undecaprenyl diphosphate = [GlcNAc-(1-&gt;4)-Mur2Ac(oyl-L-Ala-gamma-D-Glu-L-Lys-D-Ala-D-Ala)](n+1)-di-trans,octa-cis-undecaprenyl diphosphate + di-trans,octa-cis-undecaprenyl diphosphate + H(+)</text>
        <dbReference type="Rhea" id="RHEA:23708"/>
        <dbReference type="Rhea" id="RHEA-COMP:9602"/>
        <dbReference type="Rhea" id="RHEA-COMP:9603"/>
        <dbReference type="ChEBI" id="CHEBI:15378"/>
        <dbReference type="ChEBI" id="CHEBI:58405"/>
        <dbReference type="ChEBI" id="CHEBI:60033"/>
        <dbReference type="ChEBI" id="CHEBI:78435"/>
        <dbReference type="EC" id="2.4.99.28"/>
    </reaction>
</comment>
<sequence>MIIDNSAQSLGSMPLLFLYEGMPKRKNHVSKSALTLKKIFGAIASFLIALGTPLLVVLKLLFSLTIEAGAISLNILAAYFNLILHFLLTINTLLLKATASGRSLLAHFIPRLPKKPLLRRQAKRHPLLAAPPPQKKPLTLPNLARITPRLSLPHPSISLASLASRVSFPAPRPQFLLTISLCFFLLTTFASLQAYLFLTSLPNPHLLTQNTSPVTTKIYDRHGTLLYQFYKDQNRTPIALTNLPPYVSQSVIAIEDKNFYHHPGFDSEAIARAALANSSGTAVQGGSTITQQLIKLKLLTPEKTVIRKIKEVILAFWAERLYTKNQILEMYLNEVPFGGQTYGIEAAAETYFKKPARNLTLAEAALLAALPKAPTTLSPFGSLDKAKERQSSVLNAMVSQNYLTAPEAAQAKSEPLKIAPLETEIKAPHFVMFVKGYLQKKYGPDVLDHGLQVITTLDYPLYESATALLKKGVTAQKYLHVGNGAALITNPKTGEILTMTGSIDYFDSPSDGQVNLTTAERSPGSSIKPLNYALAFERGLLNPSSPIDDIPTAFRVPGQPVYLPQNYDGRFHGRIPARVALGSSYNIPAVKTLEKNGVINFLQFATNLGITSFSDPDRYGLSLTLGGGEVKMTDLATAYSSFANQGEKVDLNPIIQIKNYKGNILESNTSNQFTRRSDSEGGPLATGNSRVLSPRTAFLVSDILADDRARTPAFGPRSNLNIPGHTVSVKTGTTETKRDNWTIGYSFGPDPRLAAVWVGNNDNTPMSPYLESGNTGAAAIWNPIMALLLKDQPNSPIPKPSNLTEVKICALTNTLPCENCPNITTEYFTPGTEPKVACHLIKDDLEKFRSARINRP</sequence>
<evidence type="ECO:0000256" key="4">
    <source>
        <dbReference type="ARBA" id="ARBA00022475"/>
    </source>
</evidence>
<evidence type="ECO:0000256" key="5">
    <source>
        <dbReference type="ARBA" id="ARBA00022645"/>
    </source>
</evidence>
<evidence type="ECO:0000256" key="17">
    <source>
        <dbReference type="SAM" id="Phobius"/>
    </source>
</evidence>
<dbReference type="EMBL" id="MFJK01000014">
    <property type="protein sequence ID" value="OGG18443.1"/>
    <property type="molecule type" value="Genomic_DNA"/>
</dbReference>
<keyword evidence="17" id="KW-0812">Transmembrane</keyword>
<evidence type="ECO:0000256" key="11">
    <source>
        <dbReference type="ARBA" id="ARBA00022984"/>
    </source>
</evidence>
<comment type="subcellular location">
    <subcellularLocation>
        <location evidence="1">Cell membrane</location>
    </subcellularLocation>
</comment>
<evidence type="ECO:0000256" key="15">
    <source>
        <dbReference type="ARBA" id="ARBA00034000"/>
    </source>
</evidence>
<evidence type="ECO:0000256" key="7">
    <source>
        <dbReference type="ARBA" id="ARBA00022676"/>
    </source>
</evidence>
<dbReference type="Gene3D" id="3.40.710.10">
    <property type="entry name" value="DD-peptidase/beta-lactamase superfamily"/>
    <property type="match status" value="1"/>
</dbReference>
<dbReference type="AlphaFoldDB" id="A0A1F6A1A6"/>
<dbReference type="InterPro" id="IPR036950">
    <property type="entry name" value="PBP_transglycosylase"/>
</dbReference>
<keyword evidence="10" id="KW-0133">Cell shape</keyword>
<evidence type="ECO:0000259" key="18">
    <source>
        <dbReference type="Pfam" id="PF00905"/>
    </source>
</evidence>
<dbReference type="Proteomes" id="UP000177871">
    <property type="component" value="Unassembled WGS sequence"/>
</dbReference>
<keyword evidence="7" id="KW-0328">Glycosyltransferase</keyword>